<gene>
    <name evidence="1" type="ORF">SGFS_027900</name>
</gene>
<dbReference type="Proteomes" id="UP001321542">
    <property type="component" value="Chromosome"/>
</dbReference>
<dbReference type="Pfam" id="PF10604">
    <property type="entry name" value="Polyketide_cyc2"/>
    <property type="match status" value="1"/>
</dbReference>
<accession>A0ABM7F6K9</accession>
<dbReference type="InterPro" id="IPR019587">
    <property type="entry name" value="Polyketide_cyclase/dehydratase"/>
</dbReference>
<dbReference type="SUPFAM" id="SSF55961">
    <property type="entry name" value="Bet v1-like"/>
    <property type="match status" value="1"/>
</dbReference>
<sequence length="173" mass="19405">MERHTAEESRHTVEESVFVAASAESVYRAVSDVRRMGEWSPECVGVWSSSRRFDVGSRFIGFNRRRVWFWFTSCSVVRAEENREFAFEVRTFGMPVALWGYRFEARGGGSQITEYWDDRRSGSSAPVAKLLGLVFTGTPPANRAAVNRAGMRTTLGRIKAAVENGENPQVSGI</sequence>
<reference evidence="1 2" key="1">
    <citation type="journal article" date="2010" name="ChemBioChem">
        <title>Cloning and characterization of the biosynthetic gene cluster of 16-membered macrolide antibiotic FD-891: involvement of a dual functional cytochrome P450 monooxygenase catalyzing epoxidation and hydroxylation.</title>
        <authorList>
            <person name="Kudo F."/>
            <person name="Motegi A."/>
            <person name="Mizoue K."/>
            <person name="Eguchi T."/>
        </authorList>
    </citation>
    <scope>NUCLEOTIDE SEQUENCE [LARGE SCALE GENOMIC DNA]</scope>
    <source>
        <strain evidence="1 2">A-8890</strain>
    </source>
</reference>
<evidence type="ECO:0000313" key="1">
    <source>
        <dbReference type="EMBL" id="BBC31496.1"/>
    </source>
</evidence>
<name>A0ABM7F6K9_9ACTN</name>
<dbReference type="CDD" id="cd07812">
    <property type="entry name" value="SRPBCC"/>
    <property type="match status" value="1"/>
</dbReference>
<evidence type="ECO:0000313" key="2">
    <source>
        <dbReference type="Proteomes" id="UP001321542"/>
    </source>
</evidence>
<dbReference type="InterPro" id="IPR023393">
    <property type="entry name" value="START-like_dom_sf"/>
</dbReference>
<proteinExistence type="predicted"/>
<protein>
    <recommendedName>
        <fullName evidence="3">Polyketide cyclase</fullName>
    </recommendedName>
</protein>
<dbReference type="Gene3D" id="3.30.530.20">
    <property type="match status" value="1"/>
</dbReference>
<evidence type="ECO:0008006" key="3">
    <source>
        <dbReference type="Google" id="ProtNLM"/>
    </source>
</evidence>
<keyword evidence="2" id="KW-1185">Reference proteome</keyword>
<organism evidence="1 2">
    <name type="scientific">Streptomyces graminofaciens</name>
    <dbReference type="NCBI Taxonomy" id="68212"/>
    <lineage>
        <taxon>Bacteria</taxon>
        <taxon>Bacillati</taxon>
        <taxon>Actinomycetota</taxon>
        <taxon>Actinomycetes</taxon>
        <taxon>Kitasatosporales</taxon>
        <taxon>Streptomycetaceae</taxon>
        <taxon>Streptomyces</taxon>
    </lineage>
</organism>
<reference evidence="1 2" key="2">
    <citation type="journal article" date="2023" name="ChemBioChem">
        <title>Acyltransferase Domain Exchange between Two Independent Type I Polyketide Synthases in the Same Producer Strain of Macrolide Antibiotics.</title>
        <authorList>
            <person name="Kudo F."/>
            <person name="Kishikawa K."/>
            <person name="Tsuboi K."/>
            <person name="Kido T."/>
            <person name="Usui T."/>
            <person name="Hashimoto J."/>
            <person name="Shin-Ya K."/>
            <person name="Miyanaga A."/>
            <person name="Eguchi T."/>
        </authorList>
    </citation>
    <scope>NUCLEOTIDE SEQUENCE [LARGE SCALE GENOMIC DNA]</scope>
    <source>
        <strain evidence="1 2">A-8890</strain>
    </source>
</reference>
<dbReference type="EMBL" id="AP018448">
    <property type="protein sequence ID" value="BBC31496.1"/>
    <property type="molecule type" value="Genomic_DNA"/>
</dbReference>
<dbReference type="RefSeq" id="WP_286250227.1">
    <property type="nucleotide sequence ID" value="NZ_AP018448.1"/>
</dbReference>